<evidence type="ECO:0000313" key="9">
    <source>
        <dbReference type="EMBL" id="SET58936.1"/>
    </source>
</evidence>
<keyword evidence="4" id="KW-0547">Nucleotide-binding</keyword>
<dbReference type="GO" id="GO:0005886">
    <property type="term" value="C:plasma membrane"/>
    <property type="evidence" value="ECO:0007669"/>
    <property type="project" value="TreeGrafter"/>
</dbReference>
<keyword evidence="5 9" id="KW-0418">Kinase</keyword>
<keyword evidence="10" id="KW-1185">Reference proteome</keyword>
<dbReference type="PANTHER" id="PTHR44936">
    <property type="entry name" value="SENSOR PROTEIN CREC"/>
    <property type="match status" value="1"/>
</dbReference>
<accession>A0A1I0FN46</accession>
<keyword evidence="7" id="KW-1133">Transmembrane helix</keyword>
<keyword evidence="7" id="KW-0472">Membrane</keyword>
<keyword evidence="6" id="KW-0067">ATP-binding</keyword>
<dbReference type="InterPro" id="IPR003594">
    <property type="entry name" value="HATPase_dom"/>
</dbReference>
<dbReference type="EMBL" id="FOHZ01000013">
    <property type="protein sequence ID" value="SET58936.1"/>
    <property type="molecule type" value="Genomic_DNA"/>
</dbReference>
<feature type="transmembrane region" description="Helical" evidence="7">
    <location>
        <begin position="87"/>
        <end position="108"/>
    </location>
</feature>
<dbReference type="SUPFAM" id="SSF55874">
    <property type="entry name" value="ATPase domain of HSP90 chaperone/DNA topoisomerase II/histidine kinase"/>
    <property type="match status" value="1"/>
</dbReference>
<name>A0A1I0FN46_9GAMM</name>
<sequence>MSRHTLPGAHYNLAMKLHTISQAGFRQSARYLLLMRLSMVTMEWLALATLWFLAPPLAGPAPLLVTIAHALFAAASWLWMTRHPPRLALPVTFSLAADLVALGIWLALTGGSTNPLVSLLLLPLATGLVLIPLRHSLVITLLAITVYTLLMLYPVPPPADLTRAAYMQLHLMGMWGTFALTAAIMLVVVGSLASQLREQQQALARSREERLRDEQVIALGLSAANVAHRLGTPLNTMTLVVDDLKLAPECTAFREDLELLDQQLGLCREQLQTMTEAAVRAREAATETLPLARWQQRLRESATLLWPGARIQWPQNPPEAAVRVDATLDQAVLNLIANALRASPEGIEVGTSVEDNRARLTIIDRGAGIEDTLPGQHPVRSEQGLGVGLFLSNATIQRLGGRLSAEARTEGPERGTTMTIELPAVSEEAAHE</sequence>
<dbReference type="CDD" id="cd00075">
    <property type="entry name" value="HATPase"/>
    <property type="match status" value="1"/>
</dbReference>
<dbReference type="Gene3D" id="3.30.565.10">
    <property type="entry name" value="Histidine kinase-like ATPase, C-terminal domain"/>
    <property type="match status" value="1"/>
</dbReference>
<dbReference type="Proteomes" id="UP000198762">
    <property type="component" value="Unassembled WGS sequence"/>
</dbReference>
<proteinExistence type="predicted"/>
<dbReference type="AlphaFoldDB" id="A0A1I0FN46"/>
<feature type="transmembrane region" description="Helical" evidence="7">
    <location>
        <begin position="31"/>
        <end position="54"/>
    </location>
</feature>
<dbReference type="Pfam" id="PF02518">
    <property type="entry name" value="HATPase_c"/>
    <property type="match status" value="1"/>
</dbReference>
<feature type="transmembrane region" description="Helical" evidence="7">
    <location>
        <begin position="114"/>
        <end position="131"/>
    </location>
</feature>
<evidence type="ECO:0000256" key="2">
    <source>
        <dbReference type="ARBA" id="ARBA00012438"/>
    </source>
</evidence>
<evidence type="ECO:0000256" key="6">
    <source>
        <dbReference type="ARBA" id="ARBA00022840"/>
    </source>
</evidence>
<feature type="domain" description="Histidine kinase" evidence="8">
    <location>
        <begin position="225"/>
        <end position="426"/>
    </location>
</feature>
<comment type="catalytic activity">
    <reaction evidence="1">
        <text>ATP + protein L-histidine = ADP + protein N-phospho-L-histidine.</text>
        <dbReference type="EC" id="2.7.13.3"/>
    </reaction>
</comment>
<evidence type="ECO:0000256" key="4">
    <source>
        <dbReference type="ARBA" id="ARBA00022741"/>
    </source>
</evidence>
<evidence type="ECO:0000259" key="8">
    <source>
        <dbReference type="PROSITE" id="PS50109"/>
    </source>
</evidence>
<keyword evidence="3" id="KW-0808">Transferase</keyword>
<feature type="transmembrane region" description="Helical" evidence="7">
    <location>
        <begin position="138"/>
        <end position="155"/>
    </location>
</feature>
<dbReference type="InterPro" id="IPR050980">
    <property type="entry name" value="2C_sensor_his_kinase"/>
</dbReference>
<dbReference type="STRING" id="430453.SAMN04487962_11346"/>
<evidence type="ECO:0000256" key="1">
    <source>
        <dbReference type="ARBA" id="ARBA00000085"/>
    </source>
</evidence>
<dbReference type="PROSITE" id="PS50109">
    <property type="entry name" value="HIS_KIN"/>
    <property type="match status" value="1"/>
</dbReference>
<reference evidence="10" key="1">
    <citation type="submission" date="2016-10" db="EMBL/GenBank/DDBJ databases">
        <authorList>
            <person name="Varghese N."/>
            <person name="Submissions S."/>
        </authorList>
    </citation>
    <scope>NUCLEOTIDE SEQUENCE [LARGE SCALE GENOMIC DNA]</scope>
    <source>
        <strain evidence="10">CGMCC 1.6489</strain>
    </source>
</reference>
<evidence type="ECO:0000256" key="7">
    <source>
        <dbReference type="SAM" id="Phobius"/>
    </source>
</evidence>
<protein>
    <recommendedName>
        <fullName evidence="2">histidine kinase</fullName>
        <ecNumber evidence="2">2.7.13.3</ecNumber>
    </recommendedName>
</protein>
<evidence type="ECO:0000256" key="3">
    <source>
        <dbReference type="ARBA" id="ARBA00022679"/>
    </source>
</evidence>
<feature type="transmembrane region" description="Helical" evidence="7">
    <location>
        <begin position="175"/>
        <end position="196"/>
    </location>
</feature>
<evidence type="ECO:0000256" key="5">
    <source>
        <dbReference type="ARBA" id="ARBA00022777"/>
    </source>
</evidence>
<dbReference type="InterPro" id="IPR005467">
    <property type="entry name" value="His_kinase_dom"/>
</dbReference>
<evidence type="ECO:0000313" key="10">
    <source>
        <dbReference type="Proteomes" id="UP000198762"/>
    </source>
</evidence>
<dbReference type="SMART" id="SM00387">
    <property type="entry name" value="HATPase_c"/>
    <property type="match status" value="1"/>
</dbReference>
<dbReference type="GO" id="GO:0000155">
    <property type="term" value="F:phosphorelay sensor kinase activity"/>
    <property type="evidence" value="ECO:0007669"/>
    <property type="project" value="TreeGrafter"/>
</dbReference>
<dbReference type="InterPro" id="IPR036890">
    <property type="entry name" value="HATPase_C_sf"/>
</dbReference>
<dbReference type="EC" id="2.7.13.3" evidence="2"/>
<organism evidence="9 10">
    <name type="scientific">Marinobacter segnicrescens</name>
    <dbReference type="NCBI Taxonomy" id="430453"/>
    <lineage>
        <taxon>Bacteria</taxon>
        <taxon>Pseudomonadati</taxon>
        <taxon>Pseudomonadota</taxon>
        <taxon>Gammaproteobacteria</taxon>
        <taxon>Pseudomonadales</taxon>
        <taxon>Marinobacteraceae</taxon>
        <taxon>Marinobacter</taxon>
    </lineage>
</organism>
<dbReference type="GO" id="GO:0005524">
    <property type="term" value="F:ATP binding"/>
    <property type="evidence" value="ECO:0007669"/>
    <property type="project" value="UniProtKB-KW"/>
</dbReference>
<gene>
    <name evidence="9" type="ORF">SAMN04487962_11346</name>
</gene>
<keyword evidence="7" id="KW-0812">Transmembrane</keyword>
<dbReference type="PANTHER" id="PTHR44936:SF10">
    <property type="entry name" value="SENSOR PROTEIN RSTB"/>
    <property type="match status" value="1"/>
</dbReference>
<feature type="transmembrane region" description="Helical" evidence="7">
    <location>
        <begin position="60"/>
        <end position="80"/>
    </location>
</feature>